<feature type="binding site" evidence="17">
    <location>
        <begin position="130"/>
        <end position="131"/>
    </location>
    <ligand>
        <name>NAD(+)</name>
        <dbReference type="ChEBI" id="CHEBI:57540"/>
    </ligand>
</feature>
<feature type="domain" description="3-dehydroquinate synthase N-terminal" evidence="19">
    <location>
        <begin position="68"/>
        <end position="178"/>
    </location>
</feature>
<dbReference type="FunFam" id="3.40.50.1970:FF:000001">
    <property type="entry name" value="3-dehydroquinate synthase"/>
    <property type="match status" value="1"/>
</dbReference>
<dbReference type="Gene3D" id="1.20.1090.10">
    <property type="entry name" value="Dehydroquinate synthase-like - alpha domain"/>
    <property type="match status" value="1"/>
</dbReference>
<feature type="domain" description="3-dehydroquinate synthase C-terminal" evidence="20">
    <location>
        <begin position="182"/>
        <end position="322"/>
    </location>
</feature>
<evidence type="ECO:0000256" key="14">
    <source>
        <dbReference type="ARBA" id="ARBA00023141"/>
    </source>
</evidence>
<dbReference type="InterPro" id="IPR050071">
    <property type="entry name" value="Dehydroquinate_synthase"/>
</dbReference>
<keyword evidence="11 17" id="KW-0547">Nucleotide-binding</keyword>
<evidence type="ECO:0000256" key="7">
    <source>
        <dbReference type="ARBA" id="ARBA00017684"/>
    </source>
</evidence>
<dbReference type="RefSeq" id="WP_113920558.1">
    <property type="nucleotide sequence ID" value="NZ_QNRX01000008.1"/>
</dbReference>
<dbReference type="SUPFAM" id="SSF56796">
    <property type="entry name" value="Dehydroquinate synthase-like"/>
    <property type="match status" value="1"/>
</dbReference>
<keyword evidence="18" id="KW-0472">Membrane</keyword>
<gene>
    <name evidence="17" type="primary">aroB</name>
    <name evidence="21" type="ORF">DES36_10821</name>
</gene>
<keyword evidence="14 17" id="KW-0057">Aromatic amino acid biosynthesis</keyword>
<comment type="catalytic activity">
    <reaction evidence="1 17">
        <text>7-phospho-2-dehydro-3-deoxy-D-arabino-heptonate = 3-dehydroquinate + phosphate</text>
        <dbReference type="Rhea" id="RHEA:21968"/>
        <dbReference type="ChEBI" id="CHEBI:32364"/>
        <dbReference type="ChEBI" id="CHEBI:43474"/>
        <dbReference type="ChEBI" id="CHEBI:58394"/>
        <dbReference type="EC" id="4.2.3.4"/>
    </reaction>
</comment>
<evidence type="ECO:0000256" key="15">
    <source>
        <dbReference type="ARBA" id="ARBA00023239"/>
    </source>
</evidence>
<evidence type="ECO:0000256" key="8">
    <source>
        <dbReference type="ARBA" id="ARBA00022490"/>
    </source>
</evidence>
<feature type="binding site" evidence="17">
    <location>
        <begin position="106"/>
        <end position="110"/>
    </location>
    <ligand>
        <name>NAD(+)</name>
        <dbReference type="ChEBI" id="CHEBI:57540"/>
    </ligand>
</feature>
<evidence type="ECO:0000256" key="13">
    <source>
        <dbReference type="ARBA" id="ARBA00023027"/>
    </source>
</evidence>
<keyword evidence="22" id="KW-1185">Reference proteome</keyword>
<reference evidence="21 22" key="1">
    <citation type="submission" date="2018-06" db="EMBL/GenBank/DDBJ databases">
        <title>Genomic Encyclopedia of Type Strains, Phase IV (KMG-IV): sequencing the most valuable type-strain genomes for metagenomic binning, comparative biology and taxonomic classification.</title>
        <authorList>
            <person name="Goeker M."/>
        </authorList>
    </citation>
    <scope>NUCLEOTIDE SEQUENCE [LARGE SCALE GENOMIC DNA]</scope>
    <source>
        <strain evidence="21 22">DSM 22112</strain>
    </source>
</reference>
<dbReference type="Proteomes" id="UP000253490">
    <property type="component" value="Unassembled WGS sequence"/>
</dbReference>
<dbReference type="InterPro" id="IPR030960">
    <property type="entry name" value="DHQS/DOIS_N"/>
</dbReference>
<dbReference type="AlphaFoldDB" id="A0A366I716"/>
<dbReference type="GO" id="GO:0008652">
    <property type="term" value="P:amino acid biosynthetic process"/>
    <property type="evidence" value="ECO:0007669"/>
    <property type="project" value="UniProtKB-KW"/>
</dbReference>
<dbReference type="GO" id="GO:0005737">
    <property type="term" value="C:cytoplasm"/>
    <property type="evidence" value="ECO:0007669"/>
    <property type="project" value="UniProtKB-SubCell"/>
</dbReference>
<dbReference type="HAMAP" id="MF_00110">
    <property type="entry name" value="DHQ_synthase"/>
    <property type="match status" value="1"/>
</dbReference>
<comment type="function">
    <text evidence="17">Catalyzes the conversion of 3-deoxy-D-arabino-heptulosonate 7-phosphate (DAHP) to dehydroquinate (DHQ).</text>
</comment>
<dbReference type="Gene3D" id="3.40.50.1970">
    <property type="match status" value="1"/>
</dbReference>
<dbReference type="PANTHER" id="PTHR43622">
    <property type="entry name" value="3-DEHYDROQUINATE SYNTHASE"/>
    <property type="match status" value="1"/>
</dbReference>
<feature type="binding site" evidence="17">
    <location>
        <position position="143"/>
    </location>
    <ligand>
        <name>NAD(+)</name>
        <dbReference type="ChEBI" id="CHEBI:57540"/>
    </ligand>
</feature>
<dbReference type="OrthoDB" id="9806583at2"/>
<feature type="binding site" evidence="17">
    <location>
        <position position="152"/>
    </location>
    <ligand>
        <name>NAD(+)</name>
        <dbReference type="ChEBI" id="CHEBI:57540"/>
    </ligand>
</feature>
<organism evidence="21 22">
    <name type="scientific">Alkalibaculum bacchi</name>
    <dbReference type="NCBI Taxonomy" id="645887"/>
    <lineage>
        <taxon>Bacteria</taxon>
        <taxon>Bacillati</taxon>
        <taxon>Bacillota</taxon>
        <taxon>Clostridia</taxon>
        <taxon>Eubacteriales</taxon>
        <taxon>Eubacteriaceae</taxon>
        <taxon>Alkalibaculum</taxon>
    </lineage>
</organism>
<dbReference type="UniPathway" id="UPA00053">
    <property type="reaction ID" value="UER00085"/>
</dbReference>
<evidence type="ECO:0000256" key="4">
    <source>
        <dbReference type="ARBA" id="ARBA00004661"/>
    </source>
</evidence>
<evidence type="ECO:0000256" key="5">
    <source>
        <dbReference type="ARBA" id="ARBA00005412"/>
    </source>
</evidence>
<proteinExistence type="inferred from homology"/>
<keyword evidence="12 17" id="KW-0862">Zinc</keyword>
<dbReference type="GO" id="GO:0000166">
    <property type="term" value="F:nucleotide binding"/>
    <property type="evidence" value="ECO:0007669"/>
    <property type="project" value="UniProtKB-KW"/>
</dbReference>
<keyword evidence="16 17" id="KW-0170">Cobalt</keyword>
<dbReference type="InterPro" id="IPR056179">
    <property type="entry name" value="DHQS_C"/>
</dbReference>
<protein>
    <recommendedName>
        <fullName evidence="7 17">3-dehydroquinate synthase</fullName>
        <shortName evidence="17">DHQS</shortName>
        <ecNumber evidence="6 17">4.2.3.4</ecNumber>
    </recommendedName>
</protein>
<keyword evidence="10 17" id="KW-0479">Metal-binding</keyword>
<comment type="subcellular location">
    <subcellularLocation>
        <location evidence="3 17">Cytoplasm</location>
    </subcellularLocation>
</comment>
<dbReference type="EC" id="4.2.3.4" evidence="6 17"/>
<feature type="binding site" evidence="17">
    <location>
        <position position="185"/>
    </location>
    <ligand>
        <name>Zn(2+)</name>
        <dbReference type="ChEBI" id="CHEBI:29105"/>
    </ligand>
</feature>
<dbReference type="NCBIfam" id="TIGR01357">
    <property type="entry name" value="aroB"/>
    <property type="match status" value="1"/>
</dbReference>
<sequence length="352" mass="40079">MKRIQVHHKENRYDIFIDNNILSKAGEYIKSIYDNKNIAVITDENVFKLYGNKLKESLEKYGSHIHFIVVKPGEESKSIKTLSEVLDQLTEQSIKRSDLIVAFGGGVIGDLAGFVASIYLRGIDYIQIPTTLLSQIDSSIGGKTAINLRKGKNLAGTFYQPKLVLIDPSILNSLTDDCIKDGMGEVIKYACIKDAQMFEMLTTIKSKEQLFDHIEYIIYTCCNIKRAIVEVDEKDTGLRMILNFGHTLAHAIENYFNYQYSHGQAVGVGMYYITEKSEELGYTKQGTAQRIKDILMNFNMEHIVKNVDDEYIRKTIKLDKKNIKDNINLILLKEIGDCFIKKVPEKNISAFF</sequence>
<evidence type="ECO:0000256" key="3">
    <source>
        <dbReference type="ARBA" id="ARBA00004496"/>
    </source>
</evidence>
<comment type="cofactor">
    <cofactor evidence="17">
        <name>Co(2+)</name>
        <dbReference type="ChEBI" id="CHEBI:48828"/>
    </cofactor>
    <cofactor evidence="17">
        <name>Zn(2+)</name>
        <dbReference type="ChEBI" id="CHEBI:29105"/>
    </cofactor>
    <text evidence="17">Binds 1 divalent metal cation per subunit. Can use either Co(2+) or Zn(2+).</text>
</comment>
<comment type="pathway">
    <text evidence="4 17">Metabolic intermediate biosynthesis; chorismate biosynthesis; chorismate from D-erythrose 4-phosphate and phosphoenolpyruvate: step 2/7.</text>
</comment>
<keyword evidence="8 17" id="KW-0963">Cytoplasm</keyword>
<comment type="caution">
    <text evidence="17">Lacks conserved residue(s) required for the propagation of feature annotation.</text>
</comment>
<dbReference type="CDD" id="cd08195">
    <property type="entry name" value="DHQS"/>
    <property type="match status" value="1"/>
</dbReference>
<keyword evidence="15 17" id="KW-0456">Lyase</keyword>
<evidence type="ECO:0000256" key="11">
    <source>
        <dbReference type="ARBA" id="ARBA00022741"/>
    </source>
</evidence>
<evidence type="ECO:0000313" key="21">
    <source>
        <dbReference type="EMBL" id="RBP64408.1"/>
    </source>
</evidence>
<comment type="similarity">
    <text evidence="5 17">Belongs to the sugar phosphate cyclases superfamily. Dehydroquinate synthase family.</text>
</comment>
<evidence type="ECO:0000256" key="16">
    <source>
        <dbReference type="ARBA" id="ARBA00023285"/>
    </source>
</evidence>
<keyword evidence="18" id="KW-1133">Transmembrane helix</keyword>
<dbReference type="InterPro" id="IPR016037">
    <property type="entry name" value="DHQ_synth_AroB"/>
</dbReference>
<accession>A0A366I716</accession>
<dbReference type="PANTHER" id="PTHR43622:SF7">
    <property type="entry name" value="3-DEHYDROQUINATE SYNTHASE, CHLOROPLASTIC"/>
    <property type="match status" value="1"/>
</dbReference>
<dbReference type="PIRSF" id="PIRSF001455">
    <property type="entry name" value="DHQ_synth"/>
    <property type="match status" value="1"/>
</dbReference>
<dbReference type="InterPro" id="IPR030963">
    <property type="entry name" value="DHQ_synth_fam"/>
</dbReference>
<evidence type="ECO:0000256" key="9">
    <source>
        <dbReference type="ARBA" id="ARBA00022605"/>
    </source>
</evidence>
<evidence type="ECO:0000313" key="22">
    <source>
        <dbReference type="Proteomes" id="UP000253490"/>
    </source>
</evidence>
<keyword evidence="13 17" id="KW-0520">NAD</keyword>
<feature type="transmembrane region" description="Helical" evidence="18">
    <location>
        <begin position="99"/>
        <end position="120"/>
    </location>
</feature>
<name>A0A366I716_9FIRM</name>
<dbReference type="GO" id="GO:0003856">
    <property type="term" value="F:3-dehydroquinate synthase activity"/>
    <property type="evidence" value="ECO:0007669"/>
    <property type="project" value="UniProtKB-UniRule"/>
</dbReference>
<keyword evidence="9 17" id="KW-0028">Amino-acid biosynthesis</keyword>
<dbReference type="GO" id="GO:0009073">
    <property type="term" value="P:aromatic amino acid family biosynthetic process"/>
    <property type="evidence" value="ECO:0007669"/>
    <property type="project" value="UniProtKB-KW"/>
</dbReference>
<dbReference type="GO" id="GO:0009423">
    <property type="term" value="P:chorismate biosynthetic process"/>
    <property type="evidence" value="ECO:0007669"/>
    <property type="project" value="UniProtKB-UniRule"/>
</dbReference>
<evidence type="ECO:0000256" key="6">
    <source>
        <dbReference type="ARBA" id="ARBA00013031"/>
    </source>
</evidence>
<evidence type="ECO:0000256" key="1">
    <source>
        <dbReference type="ARBA" id="ARBA00001393"/>
    </source>
</evidence>
<comment type="caution">
    <text evidence="21">The sequence shown here is derived from an EMBL/GenBank/DDBJ whole genome shotgun (WGS) entry which is preliminary data.</text>
</comment>
<evidence type="ECO:0000256" key="18">
    <source>
        <dbReference type="SAM" id="Phobius"/>
    </source>
</evidence>
<feature type="binding site" evidence="17">
    <location>
        <position position="262"/>
    </location>
    <ligand>
        <name>Zn(2+)</name>
        <dbReference type="ChEBI" id="CHEBI:29105"/>
    </ligand>
</feature>
<keyword evidence="18" id="KW-0812">Transmembrane</keyword>
<evidence type="ECO:0000256" key="17">
    <source>
        <dbReference type="HAMAP-Rule" id="MF_00110"/>
    </source>
</evidence>
<dbReference type="EMBL" id="QNRX01000008">
    <property type="protein sequence ID" value="RBP64408.1"/>
    <property type="molecule type" value="Genomic_DNA"/>
</dbReference>
<feature type="binding site" evidence="17">
    <location>
        <position position="246"/>
    </location>
    <ligand>
        <name>Zn(2+)</name>
        <dbReference type="ChEBI" id="CHEBI:29105"/>
    </ligand>
</feature>
<evidence type="ECO:0000256" key="12">
    <source>
        <dbReference type="ARBA" id="ARBA00022833"/>
    </source>
</evidence>
<evidence type="ECO:0000256" key="10">
    <source>
        <dbReference type="ARBA" id="ARBA00022723"/>
    </source>
</evidence>
<comment type="cofactor">
    <cofactor evidence="2 17">
        <name>NAD(+)</name>
        <dbReference type="ChEBI" id="CHEBI:57540"/>
    </cofactor>
</comment>
<evidence type="ECO:0000259" key="20">
    <source>
        <dbReference type="Pfam" id="PF24621"/>
    </source>
</evidence>
<evidence type="ECO:0000259" key="19">
    <source>
        <dbReference type="Pfam" id="PF01761"/>
    </source>
</evidence>
<evidence type="ECO:0000256" key="2">
    <source>
        <dbReference type="ARBA" id="ARBA00001911"/>
    </source>
</evidence>
<dbReference type="Pfam" id="PF01761">
    <property type="entry name" value="DHQ_synthase"/>
    <property type="match status" value="1"/>
</dbReference>
<dbReference type="Pfam" id="PF24621">
    <property type="entry name" value="DHQS_C"/>
    <property type="match status" value="1"/>
</dbReference>
<dbReference type="GO" id="GO:0046872">
    <property type="term" value="F:metal ion binding"/>
    <property type="evidence" value="ECO:0007669"/>
    <property type="project" value="UniProtKB-KW"/>
</dbReference>